<sequence length="160" mass="19150">MAEVLRAEDILKKHDNPSNVENVKTPRKKVKKQKKKNKNEDNSSESEDDANFVQMRGRIVSGRKWKSQKKRASSIINSPGLRLSFERKQKLREELKRVKELSRLIEQDRLQAKLDKKRRREENLKRAEENQKKNEIVQVIKRMRKTQLRHIEKRDVTDVK</sequence>
<dbReference type="GO" id="GO:0005730">
    <property type="term" value="C:nucleolus"/>
    <property type="evidence" value="ECO:0007669"/>
    <property type="project" value="UniProtKB-SubCell"/>
</dbReference>
<evidence type="ECO:0000256" key="10">
    <source>
        <dbReference type="SAM" id="Coils"/>
    </source>
</evidence>
<comment type="subcellular location">
    <subcellularLocation>
        <location evidence="1">Chromosome</location>
    </subcellularLocation>
    <subcellularLocation>
        <location evidence="2">Nucleus</location>
        <location evidence="2">Nucleolus</location>
    </subcellularLocation>
</comment>
<evidence type="ECO:0000256" key="2">
    <source>
        <dbReference type="ARBA" id="ARBA00004604"/>
    </source>
</evidence>
<dbReference type="GO" id="GO:0005694">
    <property type="term" value="C:chromosome"/>
    <property type="evidence" value="ECO:0007669"/>
    <property type="project" value="UniProtKB-SubCell"/>
</dbReference>
<comment type="function">
    <text evidence="9">Required for proper chromosome segregation during mitosis and error-free mitotic progression.</text>
</comment>
<dbReference type="InterPro" id="IPR026570">
    <property type="entry name" value="CCDC86"/>
</dbReference>
<gene>
    <name evidence="12" type="ORF">R5R35_014137</name>
</gene>
<keyword evidence="6" id="KW-0164">Citrullination</keyword>
<evidence type="ECO:0000256" key="5">
    <source>
        <dbReference type="ARBA" id="ARBA00022553"/>
    </source>
</evidence>
<dbReference type="PANTHER" id="PTHR13557:SF1">
    <property type="entry name" value="COILED-COIL DOMAIN-CONTAINING PROTEIN 86"/>
    <property type="match status" value="1"/>
</dbReference>
<evidence type="ECO:0000313" key="12">
    <source>
        <dbReference type="EMBL" id="KAK7793856.1"/>
    </source>
</evidence>
<keyword evidence="8" id="KW-0539">Nucleus</keyword>
<evidence type="ECO:0000256" key="1">
    <source>
        <dbReference type="ARBA" id="ARBA00004286"/>
    </source>
</evidence>
<organism evidence="12 13">
    <name type="scientific">Gryllus longicercus</name>
    <dbReference type="NCBI Taxonomy" id="2509291"/>
    <lineage>
        <taxon>Eukaryota</taxon>
        <taxon>Metazoa</taxon>
        <taxon>Ecdysozoa</taxon>
        <taxon>Arthropoda</taxon>
        <taxon>Hexapoda</taxon>
        <taxon>Insecta</taxon>
        <taxon>Pterygota</taxon>
        <taxon>Neoptera</taxon>
        <taxon>Polyneoptera</taxon>
        <taxon>Orthoptera</taxon>
        <taxon>Ensifera</taxon>
        <taxon>Gryllidea</taxon>
        <taxon>Grylloidea</taxon>
        <taxon>Gryllidae</taxon>
        <taxon>Gryllinae</taxon>
        <taxon>Gryllus</taxon>
    </lineage>
</organism>
<feature type="coiled-coil region" evidence="10">
    <location>
        <begin position="81"/>
        <end position="134"/>
    </location>
</feature>
<dbReference type="EMBL" id="JAZDUA010000358">
    <property type="protein sequence ID" value="KAK7793856.1"/>
    <property type="molecule type" value="Genomic_DNA"/>
</dbReference>
<keyword evidence="4" id="KW-0158">Chromosome</keyword>
<keyword evidence="7 10" id="KW-0175">Coiled coil</keyword>
<evidence type="ECO:0000256" key="9">
    <source>
        <dbReference type="ARBA" id="ARBA00093307"/>
    </source>
</evidence>
<evidence type="ECO:0000256" key="8">
    <source>
        <dbReference type="ARBA" id="ARBA00023242"/>
    </source>
</evidence>
<evidence type="ECO:0000256" key="11">
    <source>
        <dbReference type="SAM" id="MobiDB-lite"/>
    </source>
</evidence>
<evidence type="ECO:0000256" key="7">
    <source>
        <dbReference type="ARBA" id="ARBA00023054"/>
    </source>
</evidence>
<feature type="compositionally biased region" description="Basic and acidic residues" evidence="11">
    <location>
        <begin position="1"/>
        <end position="16"/>
    </location>
</feature>
<dbReference type="Proteomes" id="UP001378592">
    <property type="component" value="Unassembled WGS sequence"/>
</dbReference>
<feature type="compositionally biased region" description="Basic residues" evidence="11">
    <location>
        <begin position="25"/>
        <end position="37"/>
    </location>
</feature>
<evidence type="ECO:0000313" key="13">
    <source>
        <dbReference type="Proteomes" id="UP001378592"/>
    </source>
</evidence>
<reference evidence="12 13" key="1">
    <citation type="submission" date="2024-03" db="EMBL/GenBank/DDBJ databases">
        <title>The genome assembly and annotation of the cricket Gryllus longicercus Weissman &amp; Gray.</title>
        <authorList>
            <person name="Szrajer S."/>
            <person name="Gray D."/>
            <person name="Ylla G."/>
        </authorList>
    </citation>
    <scope>NUCLEOTIDE SEQUENCE [LARGE SCALE GENOMIC DNA]</scope>
    <source>
        <strain evidence="12">DAG 2021-001</strain>
        <tissue evidence="12">Whole body minus gut</tissue>
    </source>
</reference>
<protein>
    <recommendedName>
        <fullName evidence="3">Coiled-coil domain-containing protein 86</fullName>
    </recommendedName>
</protein>
<keyword evidence="5" id="KW-0597">Phosphoprotein</keyword>
<accession>A0AAN9VFG9</accession>
<feature type="region of interest" description="Disordered" evidence="11">
    <location>
        <begin position="1"/>
        <end position="53"/>
    </location>
</feature>
<keyword evidence="13" id="KW-1185">Reference proteome</keyword>
<evidence type="ECO:0000256" key="4">
    <source>
        <dbReference type="ARBA" id="ARBA00022454"/>
    </source>
</evidence>
<dbReference type="PANTHER" id="PTHR13557">
    <property type="entry name" value="COILED-COIL DOMAIN-CONTAINING PROTEIN 86"/>
    <property type="match status" value="1"/>
</dbReference>
<evidence type="ECO:0000256" key="6">
    <source>
        <dbReference type="ARBA" id="ARBA00022934"/>
    </source>
</evidence>
<dbReference type="AlphaFoldDB" id="A0AAN9VFG9"/>
<evidence type="ECO:0000256" key="3">
    <source>
        <dbReference type="ARBA" id="ARBA00016738"/>
    </source>
</evidence>
<comment type="caution">
    <text evidence="12">The sequence shown here is derived from an EMBL/GenBank/DDBJ whole genome shotgun (WGS) entry which is preliminary data.</text>
</comment>
<name>A0AAN9VFG9_9ORTH</name>
<proteinExistence type="predicted"/>